<dbReference type="Proteomes" id="UP000799755">
    <property type="component" value="Unassembled WGS sequence"/>
</dbReference>
<organism evidence="1 2">
    <name type="scientific">Lindgomyces ingoldianus</name>
    <dbReference type="NCBI Taxonomy" id="673940"/>
    <lineage>
        <taxon>Eukaryota</taxon>
        <taxon>Fungi</taxon>
        <taxon>Dikarya</taxon>
        <taxon>Ascomycota</taxon>
        <taxon>Pezizomycotina</taxon>
        <taxon>Dothideomycetes</taxon>
        <taxon>Pleosporomycetidae</taxon>
        <taxon>Pleosporales</taxon>
        <taxon>Lindgomycetaceae</taxon>
        <taxon>Lindgomyces</taxon>
    </lineage>
</organism>
<gene>
    <name evidence="1" type="ORF">BDR25DRAFT_366204</name>
</gene>
<proteinExistence type="predicted"/>
<dbReference type="EMBL" id="MU003501">
    <property type="protein sequence ID" value="KAF2472978.1"/>
    <property type="molecule type" value="Genomic_DNA"/>
</dbReference>
<keyword evidence="2" id="KW-1185">Reference proteome</keyword>
<name>A0ACB6R151_9PLEO</name>
<accession>A0ACB6R151</accession>
<evidence type="ECO:0000313" key="1">
    <source>
        <dbReference type="EMBL" id="KAF2472978.1"/>
    </source>
</evidence>
<evidence type="ECO:0000313" key="2">
    <source>
        <dbReference type="Proteomes" id="UP000799755"/>
    </source>
</evidence>
<reference evidence="1" key="1">
    <citation type="journal article" date="2020" name="Stud. Mycol.">
        <title>101 Dothideomycetes genomes: a test case for predicting lifestyles and emergence of pathogens.</title>
        <authorList>
            <person name="Haridas S."/>
            <person name="Albert R."/>
            <person name="Binder M."/>
            <person name="Bloem J."/>
            <person name="Labutti K."/>
            <person name="Salamov A."/>
            <person name="Andreopoulos B."/>
            <person name="Baker S."/>
            <person name="Barry K."/>
            <person name="Bills G."/>
            <person name="Bluhm B."/>
            <person name="Cannon C."/>
            <person name="Castanera R."/>
            <person name="Culley D."/>
            <person name="Daum C."/>
            <person name="Ezra D."/>
            <person name="Gonzalez J."/>
            <person name="Henrissat B."/>
            <person name="Kuo A."/>
            <person name="Liang C."/>
            <person name="Lipzen A."/>
            <person name="Lutzoni F."/>
            <person name="Magnuson J."/>
            <person name="Mondo S."/>
            <person name="Nolan M."/>
            <person name="Ohm R."/>
            <person name="Pangilinan J."/>
            <person name="Park H.-J."/>
            <person name="Ramirez L."/>
            <person name="Alfaro M."/>
            <person name="Sun H."/>
            <person name="Tritt A."/>
            <person name="Yoshinaga Y."/>
            <person name="Zwiers L.-H."/>
            <person name="Turgeon B."/>
            <person name="Goodwin S."/>
            <person name="Spatafora J."/>
            <person name="Crous P."/>
            <person name="Grigoriev I."/>
        </authorList>
    </citation>
    <scope>NUCLEOTIDE SEQUENCE</scope>
    <source>
        <strain evidence="1">ATCC 200398</strain>
    </source>
</reference>
<comment type="caution">
    <text evidence="1">The sequence shown here is derived from an EMBL/GenBank/DDBJ whole genome shotgun (WGS) entry which is preliminary data.</text>
</comment>
<sequence length="252" mass="28592">MNDIAGNRFASASTIGLHNASPPSISKLTLDHDTQNRARNIKVELESNSFFLKRVKPRAIRRKVEDDPENRLIVKLRTVDKMGWGDIANWLNNERVKRGEPATMTQPAVYSRFVRNGPKIAATMGDLGFDSKDHMHLRNPRKYPTAEGDNGIFDSSSPTPSHDSYETQTPPTTAKSKKRRISRELERAPKKSKLAQDCQELEATDMTLHLWEAVAEVDANKWNFVSDVLERMTGKLIDPLACESMFKKTWKN</sequence>
<protein>
    <submittedName>
        <fullName evidence="1">Uncharacterized protein</fullName>
    </submittedName>
</protein>